<dbReference type="InterPro" id="IPR050109">
    <property type="entry name" value="HTH-type_TetR-like_transc_reg"/>
</dbReference>
<dbReference type="AlphaFoldDB" id="S0FW57"/>
<dbReference type="PROSITE" id="PS50977">
    <property type="entry name" value="HTH_TETR_2"/>
    <property type="match status" value="1"/>
</dbReference>
<dbReference type="Gene3D" id="1.10.357.10">
    <property type="entry name" value="Tetracycline Repressor, domain 2"/>
    <property type="match status" value="1"/>
</dbReference>
<accession>S0FW57</accession>
<feature type="domain" description="HTH tetR-type" evidence="4">
    <location>
        <begin position="8"/>
        <end position="68"/>
    </location>
</feature>
<keyword evidence="6" id="KW-1185">Reference proteome</keyword>
<sequence length="215" mass="24041">MGRKSISHIRKPEILHHTYKVVEDEGFMGMTIGKVATRMGVNSGLLIHYFKSKEGLIMEMVDYLFKISMKSYHAELENHTAPKDRFQCLMRILFTTSGKGPQRDAVFWSCYAMGFRNADIRDRIQAMQKKFIAFGIREITAWEKAGLVRVPDKEKAAATILALSEGFGILRNSLSHLDSLEEIARTMRQSALDALGAGPASEPEAIRSAKTASGE</sequence>
<keyword evidence="1 2" id="KW-0238">DNA-binding</keyword>
<reference evidence="5 6" key="1">
    <citation type="journal article" date="2013" name="Genome Announc.">
        <title>Draft Genome Sequence of Desulfotignum phosphitoxidans DSM 13687 Strain FiPS-3.</title>
        <authorList>
            <person name="Poehlein A."/>
            <person name="Daniel R."/>
            <person name="Simeonova D.D."/>
        </authorList>
    </citation>
    <scope>NUCLEOTIDE SEQUENCE [LARGE SCALE GENOMIC DNA]</scope>
    <source>
        <strain evidence="5 6">DSM 13687</strain>
    </source>
</reference>
<evidence type="ECO:0000259" key="4">
    <source>
        <dbReference type="PROSITE" id="PS50977"/>
    </source>
</evidence>
<dbReference type="GO" id="GO:0000976">
    <property type="term" value="F:transcription cis-regulatory region binding"/>
    <property type="evidence" value="ECO:0007669"/>
    <property type="project" value="TreeGrafter"/>
</dbReference>
<name>S0FW57_9BACT</name>
<dbReference type="SUPFAM" id="SSF48498">
    <property type="entry name" value="Tetracyclin repressor-like, C-terminal domain"/>
    <property type="match status" value="1"/>
</dbReference>
<dbReference type="Pfam" id="PF00440">
    <property type="entry name" value="TetR_N"/>
    <property type="match status" value="1"/>
</dbReference>
<evidence type="ECO:0000313" key="6">
    <source>
        <dbReference type="Proteomes" id="UP000014216"/>
    </source>
</evidence>
<dbReference type="RefSeq" id="WP_006968608.1">
    <property type="nucleotide sequence ID" value="NZ_APJX01000016.1"/>
</dbReference>
<protein>
    <submittedName>
        <fullName evidence="5">Transcriptional regulator, TetR family</fullName>
    </submittedName>
</protein>
<evidence type="ECO:0000313" key="5">
    <source>
        <dbReference type="EMBL" id="EMS77364.1"/>
    </source>
</evidence>
<dbReference type="OrthoDB" id="7618612at2"/>
<dbReference type="InterPro" id="IPR001647">
    <property type="entry name" value="HTH_TetR"/>
</dbReference>
<dbReference type="PRINTS" id="PR00455">
    <property type="entry name" value="HTHTETR"/>
</dbReference>
<dbReference type="Proteomes" id="UP000014216">
    <property type="component" value="Unassembled WGS sequence"/>
</dbReference>
<dbReference type="PANTHER" id="PTHR30055:SF228">
    <property type="entry name" value="TRANSCRIPTIONAL REGULATOR-RELATED"/>
    <property type="match status" value="1"/>
</dbReference>
<evidence type="ECO:0000256" key="1">
    <source>
        <dbReference type="ARBA" id="ARBA00023125"/>
    </source>
</evidence>
<dbReference type="PANTHER" id="PTHR30055">
    <property type="entry name" value="HTH-TYPE TRANSCRIPTIONAL REGULATOR RUTR"/>
    <property type="match status" value="1"/>
</dbReference>
<dbReference type="GO" id="GO:0003700">
    <property type="term" value="F:DNA-binding transcription factor activity"/>
    <property type="evidence" value="ECO:0007669"/>
    <property type="project" value="TreeGrafter"/>
</dbReference>
<dbReference type="EMBL" id="APJX01000016">
    <property type="protein sequence ID" value="EMS77364.1"/>
    <property type="molecule type" value="Genomic_DNA"/>
</dbReference>
<dbReference type="InterPro" id="IPR036271">
    <property type="entry name" value="Tet_transcr_reg_TetR-rel_C_sf"/>
</dbReference>
<feature type="DNA-binding region" description="H-T-H motif" evidence="2">
    <location>
        <begin position="31"/>
        <end position="50"/>
    </location>
</feature>
<evidence type="ECO:0000256" key="2">
    <source>
        <dbReference type="PROSITE-ProRule" id="PRU00335"/>
    </source>
</evidence>
<dbReference type="SUPFAM" id="SSF46689">
    <property type="entry name" value="Homeodomain-like"/>
    <property type="match status" value="1"/>
</dbReference>
<evidence type="ECO:0000256" key="3">
    <source>
        <dbReference type="SAM" id="MobiDB-lite"/>
    </source>
</evidence>
<comment type="caution">
    <text evidence="5">The sequence shown here is derived from an EMBL/GenBank/DDBJ whole genome shotgun (WGS) entry which is preliminary data.</text>
</comment>
<proteinExistence type="predicted"/>
<gene>
    <name evidence="5" type="ORF">Dpo_16c00170</name>
</gene>
<feature type="region of interest" description="Disordered" evidence="3">
    <location>
        <begin position="194"/>
        <end position="215"/>
    </location>
</feature>
<dbReference type="InterPro" id="IPR009057">
    <property type="entry name" value="Homeodomain-like_sf"/>
</dbReference>
<organism evidence="5 6">
    <name type="scientific">Desulfotignum phosphitoxidans DSM 13687</name>
    <dbReference type="NCBI Taxonomy" id="1286635"/>
    <lineage>
        <taxon>Bacteria</taxon>
        <taxon>Pseudomonadati</taxon>
        <taxon>Thermodesulfobacteriota</taxon>
        <taxon>Desulfobacteria</taxon>
        <taxon>Desulfobacterales</taxon>
        <taxon>Desulfobacteraceae</taxon>
        <taxon>Desulfotignum</taxon>
    </lineage>
</organism>